<evidence type="ECO:0000313" key="2">
    <source>
        <dbReference type="EMBL" id="CAH0369256.1"/>
    </source>
</evidence>
<dbReference type="OrthoDB" id="196566at2759"/>
<name>A0A7S3ZN34_9STRA</name>
<reference evidence="1" key="1">
    <citation type="submission" date="2021-01" db="EMBL/GenBank/DDBJ databases">
        <authorList>
            <person name="Corre E."/>
            <person name="Pelletier E."/>
            <person name="Niang G."/>
            <person name="Scheremetjew M."/>
            <person name="Finn R."/>
            <person name="Kale V."/>
            <person name="Holt S."/>
            <person name="Cochrane G."/>
            <person name="Meng A."/>
            <person name="Brown T."/>
            <person name="Cohen L."/>
        </authorList>
    </citation>
    <scope>NUCLEOTIDE SEQUENCE</scope>
    <source>
        <strain evidence="1">CCMP1756</strain>
    </source>
</reference>
<accession>A0A7S3ZN34</accession>
<proteinExistence type="predicted"/>
<reference evidence="2" key="2">
    <citation type="submission" date="2021-11" db="EMBL/GenBank/DDBJ databases">
        <authorList>
            <consortium name="Genoscope - CEA"/>
            <person name="William W."/>
        </authorList>
    </citation>
    <scope>NUCLEOTIDE SEQUENCE</scope>
</reference>
<dbReference type="EMBL" id="CAKKNE010000002">
    <property type="protein sequence ID" value="CAH0369256.1"/>
    <property type="molecule type" value="Genomic_DNA"/>
</dbReference>
<evidence type="ECO:0000313" key="1">
    <source>
        <dbReference type="EMBL" id="CAE0688531.1"/>
    </source>
</evidence>
<dbReference type="InterPro" id="IPR016024">
    <property type="entry name" value="ARM-type_fold"/>
</dbReference>
<dbReference type="SUPFAM" id="SSF48371">
    <property type="entry name" value="ARM repeat"/>
    <property type="match status" value="2"/>
</dbReference>
<evidence type="ECO:0000313" key="3">
    <source>
        <dbReference type="Proteomes" id="UP000789595"/>
    </source>
</evidence>
<organism evidence="1">
    <name type="scientific">Pelagomonas calceolata</name>
    <dbReference type="NCBI Taxonomy" id="35677"/>
    <lineage>
        <taxon>Eukaryota</taxon>
        <taxon>Sar</taxon>
        <taxon>Stramenopiles</taxon>
        <taxon>Ochrophyta</taxon>
        <taxon>Pelagophyceae</taxon>
        <taxon>Pelagomonadales</taxon>
        <taxon>Pelagomonadaceae</taxon>
        <taxon>Pelagomonas</taxon>
    </lineage>
</organism>
<protein>
    <submittedName>
        <fullName evidence="1">Uncharacterized protein</fullName>
    </submittedName>
</protein>
<sequence>MAETSKMIRASSCPRGQMVLRVTKDQEGSEDHLVATSDIGSWMKVMPTLFKAAPSEDYEWWYPTPKGVGDAWAPLVLGDGHRLSLEAWCDKWKKAPKRSLNLALEDDWRHVIEAWDHGCKSRYRSRARKCGKQLAQRLSEGYDLEAALDACWEFAHEPSNATSCGSLARQVASNVLSEDPAIRIAACRAAWRLCEADEGICRELVRRGLASALVGAVERRCDVALGCLVALAHRDDAVRTEVLASERGLRALVTSAALFRSTLALGGLLFGVTVASSEVREHLCVASDIEEEAVVLPEPEATDAPAPAPEDVASAPAPAVTAASGALAALAPLLACDDARLAAASVGVLASDPALTGVYPGATLCVDACALLVERSLNEEDFETAHIAAKAADACASLSCAEVPDVERLLDLTKRCVDLTQPKVARAVASAHARVIARGVSYQSVEKWILSVLGELLPSLDERVTRALPEAIKTENGRKAALSTNCFRVLCELLKSETYTSQVLEPVACSLEILSRGGYDPCSVVLKPNAWNDVSHVQPFIDSFALTGKAYRDNRERRNVVGFGAIAVARLARHWAGSCSKKGKYAKDSPLLKRKCLGTLCAITRLLAEGGVDAFTCAASTALRILLLGAASIPKPSVGELLDRGAVEKAVVSVLVNESPEEQMDMRDENGVQARREMLELVWKLTKDNCEDVEASRIDARGFGPALVKPLCVLLRSDHARSPSSDSKELTGAACRVLLRLCCETAVGARELEQNGSDVVTEVLRCLEPGNNALIQETALFSVQLLAARDRRLGVRLAKQGSKRIAALLSTEHTHDVRKAALHALLNLSVAKDACWPVAKHALEPTLDASDEPSELRTYAVSLLANLSRDARVCYQIHLRKLRVDFGNCGRKKLAKLNKPSQSSITSSLRNKLTKYDNVQRLFEDSVCTVRSTDVVSNPIDLAAANARRLEAKRQLSAMPNSLWTQPKGDKTIRKMLKDAVQRPRTAPLLSRGGVQFETPLLREAPRMGSFRVGPAHDKGGVSPWNPVVARGAAAPKLGKRCVLAPGGARNTFRFPPGLATGNDGETQLCCFKSCVGAKLYVGDCPTFFLPRKRDDEVDDVPEDDLDGPEVSAASKALRNLSFAKAIGKFKATLDDKDDDETEYTAYHLFRSTRVACEVLHPGQWRDGTPPPGWVPDDHENEFAMVFMEKPPSCILIRAPFPPHAPSVTRHYMSELEQAPPGSWGRLAPCPLCLFCTKRPVIPVEEEVAPEPESTWTLEASIWAPRKLESDARDFYDTPKVLHRGFAKDWTYLTQMPRFPNFAKRLAGYSMRDAKEAPASVIEAIKHGAEVLYGALLPILKHYAAVDLASNNAFDLNMTDWIAYLRATDCFDDDEQSPTHFTPEHAQIVFRQCKVEIGVSKEMRAVNDDEHLCRYEFLDANLRVVEAKYDLDHEPPDSHSREDHILESVERFRDEHLSKLPYELHECPDTFRRESLYNEEVDIQLWKYDKILKGIWRAYGNQYRHAGRAKFSPNVFAEFLTKCMLCHNSDARVAARRSFAFGRTFFVDTCDAGYKELTYINFLEALCRFVHVEVEVPLFGHLREIGVNELCEFYEVLHFRATNGADAVHAINELRRMLTPDTELTLAEKLALVLPHMLACFSVTCGGDFETKLDHVRLNTLLTEEQKQKWIKKKCHISRGDCEHVLALDEFKAVTHAVDKKHVFAEAVQLKKSAEKGVSDGAGVW</sequence>
<dbReference type="Proteomes" id="UP000789595">
    <property type="component" value="Unassembled WGS sequence"/>
</dbReference>
<dbReference type="InterPro" id="IPR011989">
    <property type="entry name" value="ARM-like"/>
</dbReference>
<keyword evidence="3" id="KW-1185">Reference proteome</keyword>
<gene>
    <name evidence="1" type="ORF">PCAL00307_LOCUS3965</name>
    <name evidence="2" type="ORF">PECAL_2P23730</name>
</gene>
<dbReference type="Gene3D" id="1.25.10.10">
    <property type="entry name" value="Leucine-rich Repeat Variant"/>
    <property type="match status" value="2"/>
</dbReference>
<dbReference type="EMBL" id="HBIW01004869">
    <property type="protein sequence ID" value="CAE0688531.1"/>
    <property type="molecule type" value="Transcribed_RNA"/>
</dbReference>